<dbReference type="AlphaFoldDB" id="A0A7S1Y9Q0"/>
<feature type="region of interest" description="Disordered" evidence="1">
    <location>
        <begin position="267"/>
        <end position="287"/>
    </location>
</feature>
<sequence>MPATVRTRARISPATEFKSFQEYTPYERPPLDLPDIVDDLGDRCVVVEARGKSTSRQWFIVVDSPGGHFDDRMKIVPGIERETENENDINELDGPDNMLGDGVEEDQEMDFQTQFDQGTNEFKSSKTADNEPFEPDFDGKISPQEHSSSEDVDVNSASANFPEVKEKFEPDWSESGTGFSQSTGYKADLSQSTPGNRDVDPFQESASSQLEASRASEGDGELLEGFGQRPQKRGVGFRKMVRKNRLMRVFQKQTKVRATDANIIADEDVPFDGHGSRADVGTRGYGR</sequence>
<evidence type="ECO:0000313" key="2">
    <source>
        <dbReference type="EMBL" id="CAD9285606.1"/>
    </source>
</evidence>
<evidence type="ECO:0000256" key="1">
    <source>
        <dbReference type="SAM" id="MobiDB-lite"/>
    </source>
</evidence>
<feature type="region of interest" description="Disordered" evidence="1">
    <location>
        <begin position="83"/>
        <end position="103"/>
    </location>
</feature>
<reference evidence="2" key="1">
    <citation type="submission" date="2021-01" db="EMBL/GenBank/DDBJ databases">
        <authorList>
            <person name="Corre E."/>
            <person name="Pelletier E."/>
            <person name="Niang G."/>
            <person name="Scheremetjew M."/>
            <person name="Finn R."/>
            <person name="Kale V."/>
            <person name="Holt S."/>
            <person name="Cochrane G."/>
            <person name="Meng A."/>
            <person name="Brown T."/>
            <person name="Cohen L."/>
        </authorList>
    </citation>
    <scope>NUCLEOTIDE SEQUENCE</scope>
    <source>
        <strain evidence="2">CCMP 410</strain>
    </source>
</reference>
<feature type="region of interest" description="Disordered" evidence="1">
    <location>
        <begin position="120"/>
        <end position="238"/>
    </location>
</feature>
<accession>A0A7S1Y9Q0</accession>
<organism evidence="2">
    <name type="scientific">Grammatophora oceanica</name>
    <dbReference type="NCBI Taxonomy" id="210454"/>
    <lineage>
        <taxon>Eukaryota</taxon>
        <taxon>Sar</taxon>
        <taxon>Stramenopiles</taxon>
        <taxon>Ochrophyta</taxon>
        <taxon>Bacillariophyta</taxon>
        <taxon>Fragilariophyceae</taxon>
        <taxon>Fragilariophycidae</taxon>
        <taxon>Rhabdonematales</taxon>
        <taxon>Grammatophoraceae</taxon>
        <taxon>Grammatophora</taxon>
    </lineage>
</organism>
<feature type="compositionally biased region" description="Acidic residues" evidence="1">
    <location>
        <begin position="85"/>
        <end position="94"/>
    </location>
</feature>
<proteinExistence type="predicted"/>
<dbReference type="EMBL" id="HBGK01027564">
    <property type="protein sequence ID" value="CAD9285606.1"/>
    <property type="molecule type" value="Transcribed_RNA"/>
</dbReference>
<protein>
    <submittedName>
        <fullName evidence="2">Uncharacterized protein</fullName>
    </submittedName>
</protein>
<gene>
    <name evidence="2" type="ORF">GOCE00092_LOCUS14273</name>
</gene>
<name>A0A7S1Y9Q0_9STRA</name>
<feature type="compositionally biased region" description="Polar residues" evidence="1">
    <location>
        <begin position="174"/>
        <end position="195"/>
    </location>
</feature>